<evidence type="ECO:0000313" key="1">
    <source>
        <dbReference type="EMBL" id="AUN33310.1"/>
    </source>
</evidence>
<gene>
    <name evidence="1" type="ORF">C0V82_23345</name>
</gene>
<reference evidence="1 2" key="1">
    <citation type="submission" date="2017-12" db="EMBL/GenBank/DDBJ databases">
        <title>Genomes of bacteria within cyanobacterial aggregates.</title>
        <authorList>
            <person name="Cai H."/>
        </authorList>
    </citation>
    <scope>NUCLEOTIDE SEQUENCE [LARGE SCALE GENOMIC DNA]</scope>
    <source>
        <strain evidence="1 2">TH16</strain>
        <plasmid evidence="1 2">unnamed1</plasmid>
    </source>
</reference>
<accession>A0A2K9NJP9</accession>
<dbReference type="KEGG" id="ncb:C0V82_23345"/>
<keyword evidence="1" id="KW-0614">Plasmid</keyword>
<dbReference type="OrthoDB" id="8375at2"/>
<keyword evidence="2" id="KW-1185">Reference proteome</keyword>
<evidence type="ECO:0000313" key="2">
    <source>
        <dbReference type="Proteomes" id="UP000234752"/>
    </source>
</evidence>
<dbReference type="RefSeq" id="WP_102114826.1">
    <property type="nucleotide sequence ID" value="NZ_BMGN01000001.1"/>
</dbReference>
<geneLocation type="plasmid" evidence="1 2">
    <name>unnamed1</name>
</geneLocation>
<organism evidence="1 2">
    <name type="scientific">Niveispirillum cyanobacteriorum</name>
    <dbReference type="NCBI Taxonomy" id="1612173"/>
    <lineage>
        <taxon>Bacteria</taxon>
        <taxon>Pseudomonadati</taxon>
        <taxon>Pseudomonadota</taxon>
        <taxon>Alphaproteobacteria</taxon>
        <taxon>Rhodospirillales</taxon>
        <taxon>Azospirillaceae</taxon>
        <taxon>Niveispirillum</taxon>
    </lineage>
</organism>
<name>A0A2K9NJP9_9PROT</name>
<sequence length="576" mass="63638">MKSAFRLSTLCAALALLSGAALASDEPAKIDIRDPIIQRWYDITPDKMPPMPAPGTWGMDKATGKFVHPKATEAVHGAPSFDGQLTYWDQKDYALNMKVEAFYPLSASPYHEWQNIVDFGDRRIMYVYNRRHLKVFDITDPRDAKLLATKGSDWGKDGPTPEQNPFPAGDGIGAASIQWNAALGKYVMVQSFEVSRIGILEDKRSQPDKVDAIRHANHLKGFKVYAMNGPLPDQWELIATRTTDAAHPAAPIGQQQGSGSLDVPAWYGGKYMFLATAPDDTYALAEYKDYLYSPGYQAWDMSNPANPKWLSNFAAPGQIIGDAAHEAAYLKNPRAGNRTSWMGARMPLFIPKPVEKGGKVAFAAMAGLGLYTLDISDPANMKIIGHLELPPSFAGTEADNVNLSQYEKTGVIFLNGYPMNDECFEPYKDIYAIDVRDLKHPKIISTFPRPTPPKEAAFTDFCQRRGSFGPKRPGYHTQPGGGRDGLAIYAFYNAGIQIFDVKDPAKPAIAGYYVPRFPKDGEIFESVKGNLAFGTYIEYDRNIIWMFTNHGFYALSSPLLGPVKAGVPATPWPPRD</sequence>
<proteinExistence type="predicted"/>
<dbReference type="EMBL" id="CP025613">
    <property type="protein sequence ID" value="AUN33310.1"/>
    <property type="molecule type" value="Genomic_DNA"/>
</dbReference>
<dbReference type="Proteomes" id="UP000234752">
    <property type="component" value="Plasmid unnamed1"/>
</dbReference>
<protein>
    <submittedName>
        <fullName evidence="1">Uncharacterized protein</fullName>
    </submittedName>
</protein>
<dbReference type="AlphaFoldDB" id="A0A2K9NJP9"/>